<feature type="compositionally biased region" description="Basic and acidic residues" evidence="1">
    <location>
        <begin position="1529"/>
        <end position="1540"/>
    </location>
</feature>
<evidence type="ECO:0000313" key="2">
    <source>
        <dbReference type="EMBL" id="GAA4296795.1"/>
    </source>
</evidence>
<reference evidence="3" key="1">
    <citation type="journal article" date="2019" name="Int. J. Syst. Evol. Microbiol.">
        <title>The Global Catalogue of Microorganisms (GCM) 10K type strain sequencing project: providing services to taxonomists for standard genome sequencing and annotation.</title>
        <authorList>
            <consortium name="The Broad Institute Genomics Platform"/>
            <consortium name="The Broad Institute Genome Sequencing Center for Infectious Disease"/>
            <person name="Wu L."/>
            <person name="Ma J."/>
        </authorList>
    </citation>
    <scope>NUCLEOTIDE SEQUENCE [LARGE SCALE GENOMIC DNA]</scope>
    <source>
        <strain evidence="3">JCM 17782</strain>
    </source>
</reference>
<feature type="compositionally biased region" description="Pro residues" evidence="1">
    <location>
        <begin position="810"/>
        <end position="825"/>
    </location>
</feature>
<evidence type="ECO:0008006" key="4">
    <source>
        <dbReference type="Google" id="ProtNLM"/>
    </source>
</evidence>
<protein>
    <recommendedName>
        <fullName evidence="4">Tape measure protein</fullName>
    </recommendedName>
</protein>
<feature type="region of interest" description="Disordered" evidence="1">
    <location>
        <begin position="807"/>
        <end position="856"/>
    </location>
</feature>
<dbReference type="Proteomes" id="UP001501417">
    <property type="component" value="Unassembled WGS sequence"/>
</dbReference>
<dbReference type="RefSeq" id="WP_264047580.1">
    <property type="nucleotide sequence ID" value="NZ_BAABGF010000054.1"/>
</dbReference>
<feature type="compositionally biased region" description="Basic and acidic residues" evidence="1">
    <location>
        <begin position="1468"/>
        <end position="1484"/>
    </location>
</feature>
<evidence type="ECO:0000313" key="3">
    <source>
        <dbReference type="Proteomes" id="UP001501417"/>
    </source>
</evidence>
<feature type="region of interest" description="Disordered" evidence="1">
    <location>
        <begin position="1465"/>
        <end position="1516"/>
    </location>
</feature>
<proteinExistence type="predicted"/>
<dbReference type="InterPro" id="IPR023346">
    <property type="entry name" value="Lysozyme-like_dom_sf"/>
</dbReference>
<dbReference type="EMBL" id="BAABGF010000054">
    <property type="protein sequence ID" value="GAA4296795.1"/>
    <property type="molecule type" value="Genomic_DNA"/>
</dbReference>
<name>A0ABP8F7C9_9MYCO</name>
<dbReference type="SUPFAM" id="SSF53955">
    <property type="entry name" value="Lysozyme-like"/>
    <property type="match status" value="1"/>
</dbReference>
<feature type="region of interest" description="Disordered" evidence="1">
    <location>
        <begin position="1528"/>
        <end position="1560"/>
    </location>
</feature>
<feature type="compositionally biased region" description="Polar residues" evidence="1">
    <location>
        <begin position="846"/>
        <end position="856"/>
    </location>
</feature>
<evidence type="ECO:0000256" key="1">
    <source>
        <dbReference type="SAM" id="MobiDB-lite"/>
    </source>
</evidence>
<feature type="region of interest" description="Disordered" evidence="1">
    <location>
        <begin position="1376"/>
        <end position="1433"/>
    </location>
</feature>
<accession>A0ABP8F7C9</accession>
<keyword evidence="3" id="KW-1185">Reference proteome</keyword>
<organism evidence="2 3">
    <name type="scientific">Mycobacterium paraffinicum</name>
    <dbReference type="NCBI Taxonomy" id="53378"/>
    <lineage>
        <taxon>Bacteria</taxon>
        <taxon>Bacillati</taxon>
        <taxon>Actinomycetota</taxon>
        <taxon>Actinomycetes</taxon>
        <taxon>Mycobacteriales</taxon>
        <taxon>Mycobacteriaceae</taxon>
        <taxon>Mycobacterium</taxon>
    </lineage>
</organism>
<comment type="caution">
    <text evidence="2">The sequence shown here is derived from an EMBL/GenBank/DDBJ whole genome shotgun (WGS) entry which is preliminary data.</text>
</comment>
<feature type="compositionally biased region" description="Low complexity" evidence="1">
    <location>
        <begin position="1504"/>
        <end position="1516"/>
    </location>
</feature>
<sequence length="1730" mass="179723">MTEPGAGEGISWIDIAASAAGIEGQMRAIGQKAAGAFSQSFNSRVGPELSRAMSGMSQAGTQHGQAFGQAFSQAAAGSVRGTGQQLSQALGQQLRSAASSSGEASKSGSALGNALGGGITKGFAEIGVGAVIGAKVVQEFTDVKRAVATTIGGFEKLGADTADTLMTGFTDVLAGRMPSVQQAFGLLAESVQVGLESTVVSARAALDATVGMVPVVGAAVDAGLDQIDSALGGTISEVTKFGSVWTQAMIDVGDQWQETARTIAGQTLDTSAMRTDLGILRDLAGSGTVANFRDLAGAVGELGQRLSGLGDGVGLSTSQLEELTKTLGLADELLGLKVNVDNLTAAFNDFNVAPEQTADELTTLTNIARMTGDNLNNLLTNVDQLGPVLQSLGYDLDETAFFAGRMNQELGPVAAGRMGASFVTMDEKLHKAGVTWQGLIDVVKAYHQAGDDVAATDYLKGMGASARNAANFVKLINTGILAMPEQLRAAMDASGDALHTPLEQAVEDTRTLQDTLNDVSNQLKEAFADIGLPLVEGLNHASEHIRNWLQDHKGDMIRWGNDIMQGVLTVVSTVATDVGQLLVALGPILNTFKTATLDFFDGILVAIQGVVKPLSLLPDWLGGDVFKAVDQGLQDSEKGLSKLANIDIGPMLQTAGQGLQTLGQKARDAKGPLDALALTGRDMAALDNAFSGRFAAKPGDPVEFQDTIISDDQGLKLAPGSDWGQTVERLYNLGINVDFDENTGRITRIVANTKDEADALADYLKDKLGPKAWEQLKPKVHVEVQEQPPLSDDETRQKLGLPSEIEIPAIPAPKPPPGAGPPIPPGSDIQLPPGPGSDGHQEPLHTTESGWQTRSNGLVGVVLPTSLTVRDPSERQTMGKLMDAVGIPSSAQGSDGVTLPVGFDVQSMPQLSIPMPDGMGGPTPGWSPQGGGGPTVRYAGRAGGPEAWRSTVRTVLAQYGGRLGIPEDAYGAWEDAIVAQIRTESQGDPNAQNNTDSNAIAGHPTRGLLQFLDSTYAAHNITGRPYPDPIGEIAAALSYAPRTPDGWPATTGPHAIGQGHGFAGGGWVKGPLWAGRDSVPMNLPAGTFVVRRDQALSQRAALDKIMSGAGGHAAGSHRMVRAVVQPDERLIPPKIAAANLGKLWAINSGVKVCADPGCTNPNHLHMGGVAMQGGGVLQVIWDNPRTGDQIGEANSSLVGPGTSQPGYYRNDWKDHTGHVHTSFASGPDGSFYGLPKGTDIRQGGPGFPSWVYQLGEQYGLEASTYPGHQEGSGYNRGIDWWPKGHADMSGQSYSADELARLQAFASALAMTGSAGQGATTGAPWMTQADYHLGEGYPDPAGGGGPGSGLAGVNFTTAGYGGGGGIFAAGHGEGGGVPAPTAPGSNYASVPPPPGMQPAAPGTPDAIHTPFGDFVYSWQMPPDQSAKLSPEQRQRYDEWLRKQERQQEQTSNTQADIDRAQERLTQLQQKRDEADAELRRRDAEINKLPADAQKTARQDPEYQKAAQAAANADRAYAEAQNSLTNLKRRQHDEDTQQHIDAESPPPWVSRGGGDRSDSNAETLGKGLVKGIFQELGFPDVFGKPPIEWGIAKLAMGGLGWGLNLAQQAGGGGYGMPTSGGGGGGILDSVLRGIPGLMPSRAQSGWSPYGRQPGGAPSTPATAPAMAYSGTPANVPAAVTAAANTGPGLTVHAPMSGVMDPGSAGKFVNRILSGSQFGTSAPVLSGGGGIPR</sequence>
<gene>
    <name evidence="2" type="ORF">GCM10023161_48320</name>
</gene>